<dbReference type="KEGG" id="esr:ES1_07330"/>
<dbReference type="Pfam" id="PF13173">
    <property type="entry name" value="AAA_14"/>
    <property type="match status" value="1"/>
</dbReference>
<dbReference type="PANTHER" id="PTHR33295">
    <property type="entry name" value="ATPASE"/>
    <property type="match status" value="1"/>
</dbReference>
<evidence type="ECO:0000313" key="3">
    <source>
        <dbReference type="EMBL" id="CBL33834.1"/>
    </source>
</evidence>
<name>D4MJA1_9FIRM</name>
<evidence type="ECO:0000313" key="4">
    <source>
        <dbReference type="Proteomes" id="UP000007050"/>
    </source>
</evidence>
<evidence type="ECO:0000259" key="2">
    <source>
        <dbReference type="Pfam" id="PF13635"/>
    </source>
</evidence>
<dbReference type="HOGENOM" id="CLU_047370_0_0_9"/>
<dbReference type="InterPro" id="IPR041682">
    <property type="entry name" value="AAA_14"/>
</dbReference>
<proteinExistence type="predicted"/>
<dbReference type="Proteomes" id="UP000007050">
    <property type="component" value="Chromosome"/>
</dbReference>
<reference evidence="3 4" key="1">
    <citation type="submission" date="2010-03" db="EMBL/GenBank/DDBJ databases">
        <title>The genome sequence of Eubacterium siraeum V10Sc8a.</title>
        <authorList>
            <consortium name="metaHIT consortium -- http://www.metahit.eu/"/>
            <person name="Pajon A."/>
            <person name="Turner K."/>
            <person name="Parkhill J."/>
            <person name="Duncan S."/>
            <person name="Flint H."/>
        </authorList>
    </citation>
    <scope>NUCLEOTIDE SEQUENCE [LARGE SCALE GENOMIC DNA]</scope>
    <source>
        <strain evidence="3 4">V10Sc8a</strain>
    </source>
</reference>
<protein>
    <submittedName>
        <fullName evidence="3">Predicted ATPase (AAA+ superfamily)</fullName>
    </submittedName>
</protein>
<sequence>MRKRRKPMFKRKIYDKMLQWKNESGGNTALLVEGARRIGKSTVVEEFAKNEYESYILVDFATASKEVRELFDDVSDLNYLFLQLQLQYRKDLHERRSVIIFDEVQLCPMARQAIKTLVKDHRYDYIETGSLISIKKNVRDIVIPSEERKVSMYPMDYEEFLWALGDETTFSLLRQCFEKNIPLGDAIHRKQLRQFRLYMLVGGMPQAVSAYIESNNFRKVDEIKRDILNLYEADFAKIDQTGRLSMLFDAIPAQLNKNVARFQPGTVIGKEQSDKILELIAELKDSKTVLVSYNVNDPNTGMSSTKDLSRFKLFLSDTGLFVTLMFKDKDFTENDIYQKVLSDKLSVNLGYLYENAVAQCIASNGDELFYHTIMNEETRHNYEVDFLLARKNKIVPIEVKSSGYKTHRSLDVFTEKYSGRILNRYIVYTKDMGKEQDILCVPVYMAMFI</sequence>
<dbReference type="BioCyc" id="ESIR717961:G136L-600-MONOMER"/>
<dbReference type="Pfam" id="PF13635">
    <property type="entry name" value="DUF4143"/>
    <property type="match status" value="1"/>
</dbReference>
<dbReference type="PANTHER" id="PTHR33295:SF7">
    <property type="entry name" value="ATPASE"/>
    <property type="match status" value="1"/>
</dbReference>
<organism evidence="3 4">
    <name type="scientific">[Eubacterium] siraeum V10Sc8a</name>
    <dbReference type="NCBI Taxonomy" id="717961"/>
    <lineage>
        <taxon>Bacteria</taxon>
        <taxon>Bacillati</taxon>
        <taxon>Bacillota</taxon>
        <taxon>Clostridia</taxon>
        <taxon>Eubacteriales</taxon>
        <taxon>Oscillospiraceae</taxon>
        <taxon>Oscillospiraceae incertae sedis</taxon>
    </lineage>
</organism>
<accession>D4MJA1</accession>
<reference evidence="3 4" key="2">
    <citation type="submission" date="2010-03" db="EMBL/GenBank/DDBJ databases">
        <authorList>
            <person name="Pajon A."/>
        </authorList>
    </citation>
    <scope>NUCLEOTIDE SEQUENCE [LARGE SCALE GENOMIC DNA]</scope>
    <source>
        <strain evidence="3 4">V10Sc8a</strain>
    </source>
</reference>
<dbReference type="AlphaFoldDB" id="D4MJA1"/>
<dbReference type="PATRIC" id="fig|717961.3.peg.832"/>
<dbReference type="InterPro" id="IPR025420">
    <property type="entry name" value="DUF4143"/>
</dbReference>
<feature type="domain" description="DUF4143" evidence="2">
    <location>
        <begin position="234"/>
        <end position="402"/>
    </location>
</feature>
<gene>
    <name evidence="3" type="ORF">ES1_07330</name>
</gene>
<dbReference type="InterPro" id="IPR027417">
    <property type="entry name" value="P-loop_NTPase"/>
</dbReference>
<evidence type="ECO:0000259" key="1">
    <source>
        <dbReference type="Pfam" id="PF13173"/>
    </source>
</evidence>
<feature type="domain" description="AAA" evidence="1">
    <location>
        <begin position="28"/>
        <end position="161"/>
    </location>
</feature>
<dbReference type="EMBL" id="FP929059">
    <property type="protein sequence ID" value="CBL33834.1"/>
    <property type="molecule type" value="Genomic_DNA"/>
</dbReference>
<dbReference type="SUPFAM" id="SSF52540">
    <property type="entry name" value="P-loop containing nucleoside triphosphate hydrolases"/>
    <property type="match status" value="1"/>
</dbReference>